<dbReference type="GO" id="GO:0010167">
    <property type="term" value="P:response to nitrate"/>
    <property type="evidence" value="ECO:0007669"/>
    <property type="project" value="UniProtKB-UniRule"/>
</dbReference>
<feature type="signal peptide" evidence="1">
    <location>
        <begin position="1"/>
        <end position="21"/>
    </location>
</feature>
<reference evidence="2 3" key="1">
    <citation type="submission" date="2021-07" db="EMBL/GenBank/DDBJ databases">
        <title>The Aristolochia fimbriata genome: insights into angiosperm evolution, floral development and chemical biosynthesis.</title>
        <authorList>
            <person name="Jiao Y."/>
        </authorList>
    </citation>
    <scope>NUCLEOTIDE SEQUENCE [LARGE SCALE GENOMIC DNA]</scope>
    <source>
        <strain evidence="2">IBCAS-2021</strain>
        <tissue evidence="2">Leaf</tissue>
    </source>
</reference>
<comment type="similarity">
    <text evidence="1">Belongs to the NAR2 family.</text>
</comment>
<evidence type="ECO:0000313" key="3">
    <source>
        <dbReference type="Proteomes" id="UP000825729"/>
    </source>
</evidence>
<dbReference type="PIRSF" id="PIRSF012939">
    <property type="entry name" value="Transpt_NO3_Nar2"/>
    <property type="match status" value="1"/>
</dbReference>
<keyword evidence="1" id="KW-0534">Nitrate assimilation</keyword>
<accession>A0AAV7EEN4</accession>
<organism evidence="2 3">
    <name type="scientific">Aristolochia fimbriata</name>
    <name type="common">White veined hardy Dutchman's pipe vine</name>
    <dbReference type="NCBI Taxonomy" id="158543"/>
    <lineage>
        <taxon>Eukaryota</taxon>
        <taxon>Viridiplantae</taxon>
        <taxon>Streptophyta</taxon>
        <taxon>Embryophyta</taxon>
        <taxon>Tracheophyta</taxon>
        <taxon>Spermatophyta</taxon>
        <taxon>Magnoliopsida</taxon>
        <taxon>Magnoliidae</taxon>
        <taxon>Piperales</taxon>
        <taxon>Aristolochiaceae</taxon>
        <taxon>Aristolochia</taxon>
    </lineage>
</organism>
<dbReference type="GO" id="GO:0015112">
    <property type="term" value="F:nitrate transmembrane transporter activity"/>
    <property type="evidence" value="ECO:0007669"/>
    <property type="project" value="TreeGrafter"/>
</dbReference>
<gene>
    <name evidence="2" type="ORF">H6P81_012688</name>
</gene>
<name>A0AAV7EEN4_ARIFI</name>
<feature type="transmembrane region" description="Helical" evidence="1">
    <location>
        <begin position="174"/>
        <end position="193"/>
    </location>
</feature>
<dbReference type="PANTHER" id="PTHR34806:SF1">
    <property type="entry name" value="HIGH-AFFINITY NITRATE TRANSPORTER 3.1"/>
    <property type="match status" value="1"/>
</dbReference>
<keyword evidence="3" id="KW-1185">Reference proteome</keyword>
<dbReference type="Proteomes" id="UP000825729">
    <property type="component" value="Unassembled WGS sequence"/>
</dbReference>
<evidence type="ECO:0000313" key="2">
    <source>
        <dbReference type="EMBL" id="KAG9446560.1"/>
    </source>
</evidence>
<keyword evidence="1" id="KW-1003">Cell membrane</keyword>
<keyword evidence="1" id="KW-0732">Signal</keyword>
<keyword evidence="1" id="KW-0472">Membrane</keyword>
<dbReference type="Pfam" id="PF16974">
    <property type="entry name" value="NAR2"/>
    <property type="match status" value="1"/>
</dbReference>
<comment type="caution">
    <text evidence="2">The sequence shown here is derived from an EMBL/GenBank/DDBJ whole genome shotgun (WGS) entry which is preliminary data.</text>
</comment>
<dbReference type="PANTHER" id="PTHR34806">
    <property type="entry name" value="HIGH-AFFINITY NITRATE TRANSPORTER 3.2"/>
    <property type="match status" value="1"/>
</dbReference>
<keyword evidence="1" id="KW-0812">Transmembrane</keyword>
<comment type="function">
    <text evidence="1">Involved in nitrate transport.</text>
</comment>
<sequence length="206" mass="23013">MASKLLTAWIFICLMFGPAYGAVLFSTLPRTLTVTATTKKGSVLKAGEDAVKVTWGLNTTIPAGTDSKYSKVVVKLCFPPVSQEERAWRKTHDELNKDKTCMFKIVERAYTKNKQETYEWEIERDVPTATYFVRAYAVDSKGDEVAYGQSTNSKKTSNLFDIEAITGRHTSIDIAAACFSAFSVVTLFIFFYAEKRKGKKSSPQPN</sequence>
<keyword evidence="1" id="KW-1133">Transmembrane helix</keyword>
<dbReference type="GO" id="GO:0042128">
    <property type="term" value="P:nitrate assimilation"/>
    <property type="evidence" value="ECO:0007669"/>
    <property type="project" value="UniProtKB-UniRule"/>
</dbReference>
<dbReference type="EMBL" id="JAINDJ010000005">
    <property type="protein sequence ID" value="KAG9446560.1"/>
    <property type="molecule type" value="Genomic_DNA"/>
</dbReference>
<dbReference type="InterPro" id="IPR016605">
    <property type="entry name" value="Transptr_NO3_Nar2"/>
</dbReference>
<dbReference type="AlphaFoldDB" id="A0AAV7EEN4"/>
<protein>
    <recommendedName>
        <fullName evidence="1">High-affinity nitrate transporter</fullName>
    </recommendedName>
</protein>
<feature type="chain" id="PRO_5043115440" description="High-affinity nitrate transporter" evidence="1">
    <location>
        <begin position="22"/>
        <end position="206"/>
    </location>
</feature>
<dbReference type="GO" id="GO:0005886">
    <property type="term" value="C:plasma membrane"/>
    <property type="evidence" value="ECO:0007669"/>
    <property type="project" value="UniProtKB-UniRule"/>
</dbReference>
<proteinExistence type="inferred from homology"/>
<evidence type="ECO:0000256" key="1">
    <source>
        <dbReference type="PIRNR" id="PIRNR012939"/>
    </source>
</evidence>